<organism evidence="1 2">
    <name type="scientific">Pseudoalteromonas tunicata D2</name>
    <dbReference type="NCBI Taxonomy" id="87626"/>
    <lineage>
        <taxon>Bacteria</taxon>
        <taxon>Pseudomonadati</taxon>
        <taxon>Pseudomonadota</taxon>
        <taxon>Gammaproteobacteria</taxon>
        <taxon>Alteromonadales</taxon>
        <taxon>Pseudoalteromonadaceae</taxon>
        <taxon>Pseudoalteromonas</taxon>
    </lineage>
</organism>
<comment type="caution">
    <text evidence="1">The sequence shown here is derived from an EMBL/GenBank/DDBJ whole genome shotgun (WGS) entry which is preliminary data.</text>
</comment>
<dbReference type="PANTHER" id="PTHR35145">
    <property type="entry name" value="CYTOPLASMIC PROTEIN-RELATED"/>
    <property type="match status" value="1"/>
</dbReference>
<dbReference type="InterPro" id="IPR058532">
    <property type="entry name" value="YjbR/MT2646/Rv2570-like"/>
</dbReference>
<protein>
    <recommendedName>
        <fullName evidence="3">MmcQ-like protein</fullName>
    </recommendedName>
</protein>
<evidence type="ECO:0008006" key="3">
    <source>
        <dbReference type="Google" id="ProtNLM"/>
    </source>
</evidence>
<keyword evidence="2" id="KW-1185">Reference proteome</keyword>
<dbReference type="Proteomes" id="UP000006201">
    <property type="component" value="Unassembled WGS sequence"/>
</dbReference>
<dbReference type="AlphaFoldDB" id="A4CCS3"/>
<evidence type="ECO:0000313" key="1">
    <source>
        <dbReference type="EMBL" id="EAR27366.1"/>
    </source>
</evidence>
<evidence type="ECO:0000313" key="2">
    <source>
        <dbReference type="Proteomes" id="UP000006201"/>
    </source>
</evidence>
<dbReference type="Pfam" id="PF04237">
    <property type="entry name" value="YjbR"/>
    <property type="match status" value="1"/>
</dbReference>
<dbReference type="SUPFAM" id="SSF142906">
    <property type="entry name" value="YjbR-like"/>
    <property type="match status" value="1"/>
</dbReference>
<gene>
    <name evidence="1" type="ORF">PTD2_15042</name>
</gene>
<dbReference type="EMBL" id="AAOH01000006">
    <property type="protein sequence ID" value="EAR27366.1"/>
    <property type="molecule type" value="Genomic_DNA"/>
</dbReference>
<dbReference type="Gene3D" id="3.90.1150.30">
    <property type="match status" value="1"/>
</dbReference>
<dbReference type="PANTHER" id="PTHR35145:SF1">
    <property type="entry name" value="CYTOPLASMIC PROTEIN"/>
    <property type="match status" value="1"/>
</dbReference>
<dbReference type="InterPro" id="IPR007351">
    <property type="entry name" value="YjbR"/>
</dbReference>
<dbReference type="InterPro" id="IPR038056">
    <property type="entry name" value="YjbR-like_sf"/>
</dbReference>
<dbReference type="RefSeq" id="WP_009838628.1">
    <property type="nucleotide sequence ID" value="NZ_AAOH01000006.1"/>
</dbReference>
<sequence length="122" mass="13886">MNYEELKAYLLAKPFATLDFPFGDDVSVFKVKNKMFALVGTRNNVMMINLKCDPDEAAALCDIYSAITPGYHMDKKHWISLYFDGSVADSETMRLIDNSFNLVISKLSKKEQLSIRLLNHVT</sequence>
<dbReference type="HOGENOM" id="CLU_105851_1_1_6"/>
<name>A4CCS3_9GAMM</name>
<reference evidence="1 2" key="1">
    <citation type="submission" date="2006-02" db="EMBL/GenBank/DDBJ databases">
        <authorList>
            <person name="Moran M.A."/>
            <person name="Kjelleberg S."/>
            <person name="Egan S."/>
            <person name="Saunders N."/>
            <person name="Thomas T."/>
            <person name="Ferriera S."/>
            <person name="Johnson J."/>
            <person name="Kravitz S."/>
            <person name="Halpern A."/>
            <person name="Remington K."/>
            <person name="Beeson K."/>
            <person name="Tran B."/>
            <person name="Rogers Y.-H."/>
            <person name="Friedman R."/>
            <person name="Venter J.C."/>
        </authorList>
    </citation>
    <scope>NUCLEOTIDE SEQUENCE [LARGE SCALE GENOMIC DNA]</scope>
    <source>
        <strain evidence="1 2">D2</strain>
    </source>
</reference>
<dbReference type="OrthoDB" id="3194910at2"/>
<accession>A4CCS3</accession>
<dbReference type="STRING" id="87626.PTD2_15042"/>
<proteinExistence type="predicted"/>
<dbReference type="eggNOG" id="COG2315">
    <property type="taxonomic scope" value="Bacteria"/>
</dbReference>